<proteinExistence type="predicted"/>
<gene>
    <name evidence="1" type="ORF">PRUPE_5G157900</name>
</gene>
<dbReference type="EMBL" id="CM007655">
    <property type="protein sequence ID" value="ONI08100.1"/>
    <property type="molecule type" value="Genomic_DNA"/>
</dbReference>
<name>A0A251PAL4_PRUPE</name>
<evidence type="ECO:0000313" key="2">
    <source>
        <dbReference type="Proteomes" id="UP000006882"/>
    </source>
</evidence>
<dbReference type="AlphaFoldDB" id="A0A251PAL4"/>
<protein>
    <recommendedName>
        <fullName evidence="3">F-box associated domain-containing protein</fullName>
    </recommendedName>
</protein>
<dbReference type="InterPro" id="IPR012871">
    <property type="entry name" value="DUF1668_ORYSA"/>
</dbReference>
<reference evidence="1 2" key="1">
    <citation type="journal article" date="2013" name="Nat. Genet.">
        <title>The high-quality draft genome of peach (Prunus persica) identifies unique patterns of genetic diversity, domestication and genome evolution.</title>
        <authorList>
            <consortium name="International Peach Genome Initiative"/>
            <person name="Verde I."/>
            <person name="Abbott A.G."/>
            <person name="Scalabrin S."/>
            <person name="Jung S."/>
            <person name="Shu S."/>
            <person name="Marroni F."/>
            <person name="Zhebentyayeva T."/>
            <person name="Dettori M.T."/>
            <person name="Grimwood J."/>
            <person name="Cattonaro F."/>
            <person name="Zuccolo A."/>
            <person name="Rossini L."/>
            <person name="Jenkins J."/>
            <person name="Vendramin E."/>
            <person name="Meisel L.A."/>
            <person name="Decroocq V."/>
            <person name="Sosinski B."/>
            <person name="Prochnik S."/>
            <person name="Mitros T."/>
            <person name="Policriti A."/>
            <person name="Cipriani G."/>
            <person name="Dondini L."/>
            <person name="Ficklin S."/>
            <person name="Goodstein D.M."/>
            <person name="Xuan P."/>
            <person name="Del Fabbro C."/>
            <person name="Aramini V."/>
            <person name="Copetti D."/>
            <person name="Gonzalez S."/>
            <person name="Horner D.S."/>
            <person name="Falchi R."/>
            <person name="Lucas S."/>
            <person name="Mica E."/>
            <person name="Maldonado J."/>
            <person name="Lazzari B."/>
            <person name="Bielenberg D."/>
            <person name="Pirona R."/>
            <person name="Miculan M."/>
            <person name="Barakat A."/>
            <person name="Testolin R."/>
            <person name="Stella A."/>
            <person name="Tartarini S."/>
            <person name="Tonutti P."/>
            <person name="Arus P."/>
            <person name="Orellana A."/>
            <person name="Wells C."/>
            <person name="Main D."/>
            <person name="Vizzotto G."/>
            <person name="Silva H."/>
            <person name="Salamini F."/>
            <person name="Schmutz J."/>
            <person name="Morgante M."/>
            <person name="Rokhsar D.S."/>
        </authorList>
    </citation>
    <scope>NUCLEOTIDE SEQUENCE [LARGE SCALE GENOMIC DNA]</scope>
    <source>
        <strain evidence="2">cv. Nemared</strain>
    </source>
</reference>
<dbReference type="Pfam" id="PF07893">
    <property type="entry name" value="DUF1668"/>
    <property type="match status" value="1"/>
</dbReference>
<accession>A0A251PAL4</accession>
<evidence type="ECO:0008006" key="3">
    <source>
        <dbReference type="Google" id="ProtNLM"/>
    </source>
</evidence>
<sequence>MMMAEEKDWFFYVNMDDDLLVLDISKLLARSSPRPEFKLVHGSYFPDGRNVPEGMRYIIVNSKPYIVGGKSCPKRPSESFKPNLEVIDCEPTEGNKTTLPTTFAPKVNPVVVTIKDKIYVMSTEPVGYEMEEESPALFEVFDPVTGLWTVLPNPPFSVGTDVVLFECSWGDTLVVRHWLHQRYYVFDTLQNKWEEDDAIASGVPKASISRFAEFNNFLVNVYYWGGDVIAYSLDPINGIPKPVGEIVELRKVLWQPCLEFTSSFVSHMSGDDGLMCIMSGGWDPSNKFCVRVVVFQLLVTSLAPGEGFRVNADIKANETYYFKYYSFKPTGDLQISSVAMTLDRSDKHDNKPDASCKNENLPKFDRFVLCA</sequence>
<dbReference type="Gene3D" id="2.120.10.80">
    <property type="entry name" value="Kelch-type beta propeller"/>
    <property type="match status" value="1"/>
</dbReference>
<dbReference type="Gramene" id="ONI08100">
    <property type="protein sequence ID" value="ONI08100"/>
    <property type="gene ID" value="PRUPE_5G157900"/>
</dbReference>
<dbReference type="InterPro" id="IPR015915">
    <property type="entry name" value="Kelch-typ_b-propeller"/>
</dbReference>
<keyword evidence="2" id="KW-1185">Reference proteome</keyword>
<dbReference type="SUPFAM" id="SSF117281">
    <property type="entry name" value="Kelch motif"/>
    <property type="match status" value="1"/>
</dbReference>
<dbReference type="Proteomes" id="UP000006882">
    <property type="component" value="Chromosome G5"/>
</dbReference>
<evidence type="ECO:0000313" key="1">
    <source>
        <dbReference type="EMBL" id="ONI08100.1"/>
    </source>
</evidence>
<organism evidence="1 2">
    <name type="scientific">Prunus persica</name>
    <name type="common">Peach</name>
    <name type="synonym">Amygdalus persica</name>
    <dbReference type="NCBI Taxonomy" id="3760"/>
    <lineage>
        <taxon>Eukaryota</taxon>
        <taxon>Viridiplantae</taxon>
        <taxon>Streptophyta</taxon>
        <taxon>Embryophyta</taxon>
        <taxon>Tracheophyta</taxon>
        <taxon>Spermatophyta</taxon>
        <taxon>Magnoliopsida</taxon>
        <taxon>eudicotyledons</taxon>
        <taxon>Gunneridae</taxon>
        <taxon>Pentapetalae</taxon>
        <taxon>rosids</taxon>
        <taxon>fabids</taxon>
        <taxon>Rosales</taxon>
        <taxon>Rosaceae</taxon>
        <taxon>Amygdaloideae</taxon>
        <taxon>Amygdaleae</taxon>
        <taxon>Prunus</taxon>
    </lineage>
</organism>